<evidence type="ECO:0000313" key="2">
    <source>
        <dbReference type="EMBL" id="KAA1105800.1"/>
    </source>
</evidence>
<evidence type="ECO:0000313" key="3">
    <source>
        <dbReference type="EMBL" id="KAA1135113.1"/>
    </source>
</evidence>
<accession>A0A5B0SD11</accession>
<protein>
    <submittedName>
        <fullName evidence="3">Uncharacterized protein</fullName>
    </submittedName>
</protein>
<dbReference type="OrthoDB" id="2272314at2759"/>
<dbReference type="AlphaFoldDB" id="A0A5B0SD11"/>
<feature type="compositionally biased region" description="Low complexity" evidence="1">
    <location>
        <begin position="9"/>
        <end position="20"/>
    </location>
</feature>
<comment type="caution">
    <text evidence="3">The sequence shown here is derived from an EMBL/GenBank/DDBJ whole genome shotgun (WGS) entry which is preliminary data.</text>
</comment>
<keyword evidence="4" id="KW-1185">Reference proteome</keyword>
<feature type="region of interest" description="Disordered" evidence="1">
    <location>
        <begin position="1"/>
        <end position="20"/>
    </location>
</feature>
<evidence type="ECO:0000256" key="1">
    <source>
        <dbReference type="SAM" id="MobiDB-lite"/>
    </source>
</evidence>
<reference evidence="4 5" key="1">
    <citation type="submission" date="2019-05" db="EMBL/GenBank/DDBJ databases">
        <title>Emergence of the Ug99 lineage of the wheat stem rust pathogen through somatic hybridization.</title>
        <authorList>
            <person name="Li F."/>
            <person name="Upadhyaya N.M."/>
            <person name="Sperschneider J."/>
            <person name="Matny O."/>
            <person name="Nguyen-Phuc H."/>
            <person name="Mago R."/>
            <person name="Raley C."/>
            <person name="Miller M.E."/>
            <person name="Silverstein K.A.T."/>
            <person name="Henningsen E."/>
            <person name="Hirsch C.D."/>
            <person name="Visser B."/>
            <person name="Pretorius Z.A."/>
            <person name="Steffenson B.J."/>
            <person name="Schwessinger B."/>
            <person name="Dodds P.N."/>
            <person name="Figueroa M."/>
        </authorList>
    </citation>
    <scope>NUCLEOTIDE SEQUENCE [LARGE SCALE GENOMIC DNA]</scope>
    <source>
        <strain evidence="2">21-0</strain>
        <strain evidence="3 5">Ug99</strain>
    </source>
</reference>
<evidence type="ECO:0000313" key="5">
    <source>
        <dbReference type="Proteomes" id="UP000325313"/>
    </source>
</evidence>
<proteinExistence type="predicted"/>
<dbReference type="Proteomes" id="UP000325313">
    <property type="component" value="Unassembled WGS sequence"/>
</dbReference>
<dbReference type="Proteomes" id="UP000324748">
    <property type="component" value="Unassembled WGS sequence"/>
</dbReference>
<dbReference type="EMBL" id="VDEP01000041">
    <property type="protein sequence ID" value="KAA1135113.1"/>
    <property type="molecule type" value="Genomic_DNA"/>
</dbReference>
<name>A0A5B0SD11_PUCGR</name>
<sequence length="225" mass="25624">MDSLNHQAVNNSSSPSPVSSHLLNPCNIQCRYCGALHWPEELALIDFKSKSYSYSMCCQKAEHKLVPGFVYQLSGKLLLLNTPAPPMVNYFHKMVSRVCPEVNKLEQGEEKVFTLGKVLVVTVMKPNPAAEEDLQLSRKQDLMILVNHSDWDPTERRVKSFNVKYIVSSTPNLVNTHTMFRNGREFFLDGFVVGWDLKEHIGIIKVNLQFHGRLKQGDNSYTDEI</sequence>
<gene>
    <name evidence="2" type="ORF">PGT21_020097</name>
    <name evidence="3" type="ORF">PGTUg99_013913</name>
</gene>
<evidence type="ECO:0000313" key="4">
    <source>
        <dbReference type="Proteomes" id="UP000324748"/>
    </source>
</evidence>
<organism evidence="3 5">
    <name type="scientific">Puccinia graminis f. sp. tritici</name>
    <dbReference type="NCBI Taxonomy" id="56615"/>
    <lineage>
        <taxon>Eukaryota</taxon>
        <taxon>Fungi</taxon>
        <taxon>Dikarya</taxon>
        <taxon>Basidiomycota</taxon>
        <taxon>Pucciniomycotina</taxon>
        <taxon>Pucciniomycetes</taxon>
        <taxon>Pucciniales</taxon>
        <taxon>Pucciniaceae</taxon>
        <taxon>Puccinia</taxon>
    </lineage>
</organism>
<dbReference type="EMBL" id="VSWC01000040">
    <property type="protein sequence ID" value="KAA1105800.1"/>
    <property type="molecule type" value="Genomic_DNA"/>
</dbReference>